<keyword evidence="4" id="KW-0645">Protease</keyword>
<dbReference type="SUPFAM" id="SSF53474">
    <property type="entry name" value="alpha/beta-Hydrolases"/>
    <property type="match status" value="1"/>
</dbReference>
<dbReference type="GO" id="GO:0004252">
    <property type="term" value="F:serine-type endopeptidase activity"/>
    <property type="evidence" value="ECO:0007669"/>
    <property type="project" value="TreeGrafter"/>
</dbReference>
<dbReference type="PANTHER" id="PTHR42776">
    <property type="entry name" value="SERINE PEPTIDASE S9 FAMILY MEMBER"/>
    <property type="match status" value="1"/>
</dbReference>
<evidence type="ECO:0000313" key="5">
    <source>
        <dbReference type="Proteomes" id="UP000521199"/>
    </source>
</evidence>
<proteinExistence type="predicted"/>
<dbReference type="Gene3D" id="3.40.50.1820">
    <property type="entry name" value="alpha/beta hydrolase"/>
    <property type="match status" value="1"/>
</dbReference>
<dbReference type="InterPro" id="IPR029058">
    <property type="entry name" value="AB_hydrolase_fold"/>
</dbReference>
<accession>A0A7W8D612</accession>
<dbReference type="RefSeq" id="WP_183961063.1">
    <property type="nucleotide sequence ID" value="NZ_JACHHP010000003.1"/>
</dbReference>
<evidence type="ECO:0000313" key="4">
    <source>
        <dbReference type="EMBL" id="MBB5208540.1"/>
    </source>
</evidence>
<name>A0A7W8D612_9GAMM</name>
<evidence type="ECO:0000256" key="2">
    <source>
        <dbReference type="SAM" id="SignalP"/>
    </source>
</evidence>
<evidence type="ECO:0000256" key="1">
    <source>
        <dbReference type="ARBA" id="ARBA00022801"/>
    </source>
</evidence>
<keyword evidence="5" id="KW-1185">Reference proteome</keyword>
<dbReference type="PROSITE" id="PS51257">
    <property type="entry name" value="PROKAR_LIPOPROTEIN"/>
    <property type="match status" value="1"/>
</dbReference>
<dbReference type="AlphaFoldDB" id="A0A7W8D612"/>
<feature type="chain" id="PRO_5031038357" evidence="2">
    <location>
        <begin position="22"/>
        <end position="671"/>
    </location>
</feature>
<evidence type="ECO:0000259" key="3">
    <source>
        <dbReference type="Pfam" id="PF00326"/>
    </source>
</evidence>
<gene>
    <name evidence="4" type="ORF">HNQ52_002082</name>
</gene>
<dbReference type="GO" id="GO:0006508">
    <property type="term" value="P:proteolysis"/>
    <property type="evidence" value="ECO:0007669"/>
    <property type="project" value="InterPro"/>
</dbReference>
<dbReference type="GO" id="GO:0004177">
    <property type="term" value="F:aminopeptidase activity"/>
    <property type="evidence" value="ECO:0007669"/>
    <property type="project" value="UniProtKB-KW"/>
</dbReference>
<comment type="caution">
    <text evidence="4">The sequence shown here is derived from an EMBL/GenBank/DDBJ whole genome shotgun (WGS) entry which is preliminary data.</text>
</comment>
<protein>
    <submittedName>
        <fullName evidence="4">Dipeptidyl aminopeptidase/acylaminoacyl peptidase</fullName>
    </submittedName>
</protein>
<dbReference type="Pfam" id="PF00326">
    <property type="entry name" value="Peptidase_S9"/>
    <property type="match status" value="1"/>
</dbReference>
<dbReference type="SUPFAM" id="SSF69304">
    <property type="entry name" value="Tricorn protease N-terminal domain"/>
    <property type="match status" value="1"/>
</dbReference>
<dbReference type="InterPro" id="IPR001375">
    <property type="entry name" value="Peptidase_S9_cat"/>
</dbReference>
<reference evidence="4 5" key="1">
    <citation type="submission" date="2020-08" db="EMBL/GenBank/DDBJ databases">
        <title>Genomic Encyclopedia of Type Strains, Phase IV (KMG-IV): sequencing the most valuable type-strain genomes for metagenomic binning, comparative biology and taxonomic classification.</title>
        <authorList>
            <person name="Goeker M."/>
        </authorList>
    </citation>
    <scope>NUCLEOTIDE SEQUENCE [LARGE SCALE GENOMIC DNA]</scope>
    <source>
        <strain evidence="4 5">DSM 24163</strain>
    </source>
</reference>
<dbReference type="Proteomes" id="UP000521199">
    <property type="component" value="Unassembled WGS sequence"/>
</dbReference>
<dbReference type="EMBL" id="JACHHP010000003">
    <property type="protein sequence ID" value="MBB5208540.1"/>
    <property type="molecule type" value="Genomic_DNA"/>
</dbReference>
<keyword evidence="2" id="KW-0732">Signal</keyword>
<keyword evidence="4" id="KW-0031">Aminopeptidase</keyword>
<organism evidence="4 5">
    <name type="scientific">Chiayiivirga flava</name>
    <dbReference type="NCBI Taxonomy" id="659595"/>
    <lineage>
        <taxon>Bacteria</taxon>
        <taxon>Pseudomonadati</taxon>
        <taxon>Pseudomonadota</taxon>
        <taxon>Gammaproteobacteria</taxon>
        <taxon>Lysobacterales</taxon>
        <taxon>Lysobacteraceae</taxon>
        <taxon>Chiayiivirga</taxon>
    </lineage>
</organism>
<keyword evidence="1" id="KW-0378">Hydrolase</keyword>
<feature type="domain" description="Peptidase S9 prolyl oligopeptidase catalytic" evidence="3">
    <location>
        <begin position="444"/>
        <end position="653"/>
    </location>
</feature>
<feature type="signal peptide" evidence="2">
    <location>
        <begin position="1"/>
        <end position="21"/>
    </location>
</feature>
<sequence>MRFRFAATFVLAFACTAPAFGAPPSIEDFAADADFDIEQIKLSPTGDYLALTVPLGDRTGLLTLRLSDMSRVGAIQAGRNTHIADLEWIGPERLVYSMGQKYGDLKAPIPTGELYGIDVDGGNHANLVGYRAGDSQPSAQSRIQRRKAERIFATLIEPVKDDPTDVFIASFPFGDGEARYTQVDRLDVRNGRRIKVASAPVTRASFTLDHAQRVRFARGEDVQNVSKLYYRPDDDSDWVLLNDQSVSKRLMIPLGFSADDAVAYLLVDETSGPRSVQAMDPATRAMREAARDSIADPYEVLYSPYDDAPIGVMVAPGLPRAIYFDPDSDAARLHRALQASFPGQTVRLRRATADGGTTLFTVAGDRNSGEIYSLDLKTKKAAFVTAASSRIDPETLGKVQPIDFEARDGTRIHGYLTLPPGSDGKNLPMVVMPHGGPFGIFDTWTYDTEAQLLATRGYAVLQPNFRGSGGYGAGFEYAGYKQWGRLMQDDVTDATRWAIAQGIADAGRICIHGSSYGGYAALMGAAREPALYRCASGNVGVYDLRTMLHVGDTASVQWGRNYLKDVMDLDRLAEDSPLVQAGKIRVPVLLSAGAEDERAPPTHTERMENALRAAGVPVDAKVYKGEGHTYFLRANVEDYYTRLVAFMDRHIGKDAAPAAATAAAPTGSTDG</sequence>
<dbReference type="PANTHER" id="PTHR42776:SF27">
    <property type="entry name" value="DIPEPTIDYL PEPTIDASE FAMILY MEMBER 6"/>
    <property type="match status" value="1"/>
</dbReference>